<evidence type="ECO:0000313" key="2">
    <source>
        <dbReference type="Proteomes" id="UP000823674"/>
    </source>
</evidence>
<feature type="non-terminal residue" evidence="1">
    <location>
        <position position="1"/>
    </location>
</feature>
<keyword evidence="2" id="KW-1185">Reference proteome</keyword>
<organism evidence="1 2">
    <name type="scientific">Brassica rapa subsp. trilocularis</name>
    <dbReference type="NCBI Taxonomy" id="1813537"/>
    <lineage>
        <taxon>Eukaryota</taxon>
        <taxon>Viridiplantae</taxon>
        <taxon>Streptophyta</taxon>
        <taxon>Embryophyta</taxon>
        <taxon>Tracheophyta</taxon>
        <taxon>Spermatophyta</taxon>
        <taxon>Magnoliopsida</taxon>
        <taxon>eudicotyledons</taxon>
        <taxon>Gunneridae</taxon>
        <taxon>Pentapetalae</taxon>
        <taxon>rosids</taxon>
        <taxon>malvids</taxon>
        <taxon>Brassicales</taxon>
        <taxon>Brassicaceae</taxon>
        <taxon>Brassiceae</taxon>
        <taxon>Brassica</taxon>
    </lineage>
</organism>
<reference evidence="1 2" key="1">
    <citation type="submission" date="2021-03" db="EMBL/GenBank/DDBJ databases">
        <authorList>
            <person name="King G.J."/>
            <person name="Bancroft I."/>
            <person name="Baten A."/>
            <person name="Bloomfield J."/>
            <person name="Borpatragohain P."/>
            <person name="He Z."/>
            <person name="Irish N."/>
            <person name="Irwin J."/>
            <person name="Liu K."/>
            <person name="Mauleon R.P."/>
            <person name="Moore J."/>
            <person name="Morris R."/>
            <person name="Ostergaard L."/>
            <person name="Wang B."/>
            <person name="Wells R."/>
        </authorList>
    </citation>
    <scope>NUCLEOTIDE SEQUENCE [LARGE SCALE GENOMIC DNA]</scope>
    <source>
        <strain evidence="1">R-o-18</strain>
        <tissue evidence="1">Leaf</tissue>
    </source>
</reference>
<proteinExistence type="predicted"/>
<protein>
    <submittedName>
        <fullName evidence="1">Uncharacterized protein</fullName>
    </submittedName>
</protein>
<dbReference type="Proteomes" id="UP000823674">
    <property type="component" value="Chromosome A07"/>
</dbReference>
<name>A0ABQ7KVT7_BRACM</name>
<evidence type="ECO:0000313" key="1">
    <source>
        <dbReference type="EMBL" id="KAG5378087.1"/>
    </source>
</evidence>
<accession>A0ABQ7KVT7</accession>
<sequence length="110" mass="12731">TSQNTLGRLLSKSSNAFYARRLHTKSSRSLLPKVHLNVFEFAVFSDMRQTLKDFLENSQNTLGKSSKDFFARRLSMKSSHEVSRKSSEIFYFSDLNHTLKNFSEDSRKTS</sequence>
<dbReference type="EMBL" id="JADBGQ010000009">
    <property type="protein sequence ID" value="KAG5378087.1"/>
    <property type="molecule type" value="Genomic_DNA"/>
</dbReference>
<comment type="caution">
    <text evidence="1">The sequence shown here is derived from an EMBL/GenBank/DDBJ whole genome shotgun (WGS) entry which is preliminary data.</text>
</comment>
<gene>
    <name evidence="1" type="primary">A07p002360.1_BraROA</name>
    <name evidence="1" type="ORF">IGI04_025929</name>
</gene>